<dbReference type="RefSeq" id="WP_273629324.1">
    <property type="nucleotide sequence ID" value="NZ_CP117167.1"/>
</dbReference>
<keyword evidence="1" id="KW-0812">Transmembrane</keyword>
<dbReference type="Proteomes" id="UP001216139">
    <property type="component" value="Chromosome"/>
</dbReference>
<gene>
    <name evidence="2" type="ORF">PQO05_20550</name>
</gene>
<evidence type="ECO:0000313" key="2">
    <source>
        <dbReference type="EMBL" id="WCT11134.1"/>
    </source>
</evidence>
<keyword evidence="3" id="KW-1185">Reference proteome</keyword>
<keyword evidence="1" id="KW-0472">Membrane</keyword>
<evidence type="ECO:0000313" key="3">
    <source>
        <dbReference type="Proteomes" id="UP001216139"/>
    </source>
</evidence>
<proteinExistence type="predicted"/>
<accession>A0ABY7T4F0</accession>
<feature type="transmembrane region" description="Helical" evidence="1">
    <location>
        <begin position="7"/>
        <end position="25"/>
    </location>
</feature>
<evidence type="ECO:0008006" key="4">
    <source>
        <dbReference type="Google" id="ProtNLM"/>
    </source>
</evidence>
<name>A0ABY7T4F0_9SPHI</name>
<keyword evidence="1" id="KW-1133">Transmembrane helix</keyword>
<sequence>MSDKIKLILTMLGFLLVVIGGLYWISVFARQNKIQGIEAMNHGVGYSKGIITDFHSYKGHTLTVSYKLNGRSYEYDGGWDRNPKRLNKGDSISFKYARSNPEMILTELNDDY</sequence>
<organism evidence="2 3">
    <name type="scientific">Mucilaginibacter jinjuensis</name>
    <dbReference type="NCBI Taxonomy" id="1176721"/>
    <lineage>
        <taxon>Bacteria</taxon>
        <taxon>Pseudomonadati</taxon>
        <taxon>Bacteroidota</taxon>
        <taxon>Sphingobacteriia</taxon>
        <taxon>Sphingobacteriales</taxon>
        <taxon>Sphingobacteriaceae</taxon>
        <taxon>Mucilaginibacter</taxon>
    </lineage>
</organism>
<evidence type="ECO:0000256" key="1">
    <source>
        <dbReference type="SAM" id="Phobius"/>
    </source>
</evidence>
<protein>
    <recommendedName>
        <fullName evidence="4">DUF3592 domain-containing protein</fullName>
    </recommendedName>
</protein>
<dbReference type="EMBL" id="CP117167">
    <property type="protein sequence ID" value="WCT11134.1"/>
    <property type="molecule type" value="Genomic_DNA"/>
</dbReference>
<reference evidence="2 3" key="1">
    <citation type="submission" date="2023-02" db="EMBL/GenBank/DDBJ databases">
        <title>Genome sequence of Mucilaginibacter jinjuensis strain KACC 16571.</title>
        <authorList>
            <person name="Kim S."/>
            <person name="Heo J."/>
            <person name="Kwon S.-W."/>
        </authorList>
    </citation>
    <scope>NUCLEOTIDE SEQUENCE [LARGE SCALE GENOMIC DNA]</scope>
    <source>
        <strain evidence="2 3">KACC 16571</strain>
    </source>
</reference>